<dbReference type="InterPro" id="IPR001810">
    <property type="entry name" value="F-box_dom"/>
</dbReference>
<evidence type="ECO:0000313" key="5">
    <source>
        <dbReference type="Proteomes" id="UP000017836"/>
    </source>
</evidence>
<evidence type="ECO:0000256" key="1">
    <source>
        <dbReference type="ARBA" id="ARBA00022441"/>
    </source>
</evidence>
<dbReference type="SMART" id="SM00612">
    <property type="entry name" value="Kelch"/>
    <property type="match status" value="1"/>
</dbReference>
<dbReference type="AlphaFoldDB" id="W1NGQ3"/>
<gene>
    <name evidence="4" type="ORF">AMTR_s00010p00244540</name>
</gene>
<proteinExistence type="predicted"/>
<protein>
    <recommendedName>
        <fullName evidence="3">F-box domain-containing protein</fullName>
    </recommendedName>
</protein>
<evidence type="ECO:0000259" key="3">
    <source>
        <dbReference type="SMART" id="SM00256"/>
    </source>
</evidence>
<dbReference type="Pfam" id="PF00646">
    <property type="entry name" value="F-box"/>
    <property type="match status" value="1"/>
</dbReference>
<dbReference type="KEGG" id="atr:18422373"/>
<dbReference type="InterPro" id="IPR015915">
    <property type="entry name" value="Kelch-typ_b-propeller"/>
</dbReference>
<reference evidence="5" key="1">
    <citation type="journal article" date="2013" name="Science">
        <title>The Amborella genome and the evolution of flowering plants.</title>
        <authorList>
            <consortium name="Amborella Genome Project"/>
        </authorList>
    </citation>
    <scope>NUCLEOTIDE SEQUENCE [LARGE SCALE GENOMIC DNA]</scope>
</reference>
<dbReference type="InterPro" id="IPR006652">
    <property type="entry name" value="Kelch_1"/>
</dbReference>
<sequence>MEEEQEDDPKTLITGLPDDLGLQCIARVPRVYHQTLAQVCKPWRSLVRSELFVSARSSLKTAQHFLYFMVRTHDSCFKWFVLSHYNHLKQTCPLPPAPAPTMGSACVVLGSSLYILGGSINDLPSPNTWVYDACLNSWRNGPRMRVAREFAAAGTINQKIYVVGGCQADTWARSASWAEVFDQKVGHWAPIPSPIEMREKWMHGNAVLKGKLLAMADRGGVVDDPRGGTSDGSSNSEKLGSWSFVSMELDTGWRGRAAVVKGILFCYDFLGKIRGYDSEEDKWMELQGVKKSLPKFLCGASLANVGEKLYVVWEGLGRNKETELLCAEVDVENKGVGLLWGTVVWYQVILSLPKGASTIHCLSLGL</sequence>
<dbReference type="PANTHER" id="PTHR46344">
    <property type="entry name" value="OS02G0202900 PROTEIN"/>
    <property type="match status" value="1"/>
</dbReference>
<dbReference type="CDD" id="cd22152">
    <property type="entry name" value="F-box_AtAFR-like"/>
    <property type="match status" value="1"/>
</dbReference>
<feature type="domain" description="F-box" evidence="3">
    <location>
        <begin position="16"/>
        <end position="56"/>
    </location>
</feature>
<dbReference type="SUPFAM" id="SSF117281">
    <property type="entry name" value="Kelch motif"/>
    <property type="match status" value="1"/>
</dbReference>
<dbReference type="InterPro" id="IPR057499">
    <property type="entry name" value="Kelch_FKB95"/>
</dbReference>
<dbReference type="SUPFAM" id="SSF81383">
    <property type="entry name" value="F-box domain"/>
    <property type="match status" value="1"/>
</dbReference>
<dbReference type="eggNOG" id="KOG1072">
    <property type="taxonomic scope" value="Eukaryota"/>
</dbReference>
<dbReference type="Pfam" id="PF25210">
    <property type="entry name" value="Kelch_FKB95"/>
    <property type="match status" value="1"/>
</dbReference>
<dbReference type="OMA" id="WMHGNAV"/>
<keyword evidence="1" id="KW-0880">Kelch repeat</keyword>
<keyword evidence="2" id="KW-0677">Repeat</keyword>
<keyword evidence="5" id="KW-1185">Reference proteome</keyword>
<dbReference type="Gramene" id="ERM94345">
    <property type="protein sequence ID" value="ERM94345"/>
    <property type="gene ID" value="AMTR_s00010p00244540"/>
</dbReference>
<accession>W1NGQ3</accession>
<evidence type="ECO:0000256" key="2">
    <source>
        <dbReference type="ARBA" id="ARBA00022737"/>
    </source>
</evidence>
<dbReference type="EMBL" id="KI397513">
    <property type="protein sequence ID" value="ERM94345.1"/>
    <property type="molecule type" value="Genomic_DNA"/>
</dbReference>
<evidence type="ECO:0000313" key="4">
    <source>
        <dbReference type="EMBL" id="ERM94345.1"/>
    </source>
</evidence>
<dbReference type="Gene3D" id="2.120.10.80">
    <property type="entry name" value="Kelch-type beta propeller"/>
    <property type="match status" value="1"/>
</dbReference>
<name>W1NGQ3_AMBTC</name>
<organism evidence="4 5">
    <name type="scientific">Amborella trichopoda</name>
    <dbReference type="NCBI Taxonomy" id="13333"/>
    <lineage>
        <taxon>Eukaryota</taxon>
        <taxon>Viridiplantae</taxon>
        <taxon>Streptophyta</taxon>
        <taxon>Embryophyta</taxon>
        <taxon>Tracheophyta</taxon>
        <taxon>Spermatophyta</taxon>
        <taxon>Magnoliopsida</taxon>
        <taxon>Amborellales</taxon>
        <taxon>Amborellaceae</taxon>
        <taxon>Amborella</taxon>
    </lineage>
</organism>
<dbReference type="Proteomes" id="UP000017836">
    <property type="component" value="Unassembled WGS sequence"/>
</dbReference>
<dbReference type="HOGENOM" id="CLU_032521_1_2_1"/>
<dbReference type="InterPro" id="IPR036047">
    <property type="entry name" value="F-box-like_dom_sf"/>
</dbReference>
<dbReference type="PANTHER" id="PTHR46344:SF19">
    <property type="entry name" value="F-BOX DOMAIN-CONTAINING PROTEIN"/>
    <property type="match status" value="1"/>
</dbReference>
<dbReference type="OrthoDB" id="45365at2759"/>
<dbReference type="SMART" id="SM00256">
    <property type="entry name" value="FBOX"/>
    <property type="match status" value="1"/>
</dbReference>